<gene>
    <name evidence="2" type="ORF">FB567DRAFT_498409</name>
</gene>
<protein>
    <submittedName>
        <fullName evidence="2">Uncharacterized protein</fullName>
    </submittedName>
</protein>
<feature type="compositionally biased region" description="Polar residues" evidence="1">
    <location>
        <begin position="1"/>
        <end position="10"/>
    </location>
</feature>
<reference evidence="2" key="1">
    <citation type="journal article" date="2021" name="Nat. Commun.">
        <title>Genetic determinants of endophytism in the Arabidopsis root mycobiome.</title>
        <authorList>
            <person name="Mesny F."/>
            <person name="Miyauchi S."/>
            <person name="Thiergart T."/>
            <person name="Pickel B."/>
            <person name="Atanasova L."/>
            <person name="Karlsson M."/>
            <person name="Huettel B."/>
            <person name="Barry K.W."/>
            <person name="Haridas S."/>
            <person name="Chen C."/>
            <person name="Bauer D."/>
            <person name="Andreopoulos W."/>
            <person name="Pangilinan J."/>
            <person name="LaButti K."/>
            <person name="Riley R."/>
            <person name="Lipzen A."/>
            <person name="Clum A."/>
            <person name="Drula E."/>
            <person name="Henrissat B."/>
            <person name="Kohler A."/>
            <person name="Grigoriev I.V."/>
            <person name="Martin F.M."/>
            <person name="Hacquard S."/>
        </authorList>
    </citation>
    <scope>NUCLEOTIDE SEQUENCE</scope>
    <source>
        <strain evidence="2">MPI-SDFR-AT-0120</strain>
    </source>
</reference>
<feature type="compositionally biased region" description="Basic and acidic residues" evidence="1">
    <location>
        <begin position="701"/>
        <end position="714"/>
    </location>
</feature>
<evidence type="ECO:0000313" key="2">
    <source>
        <dbReference type="EMBL" id="KAH7084419.1"/>
    </source>
</evidence>
<organism evidence="2 3">
    <name type="scientific">Paraphoma chrysanthemicola</name>
    <dbReference type="NCBI Taxonomy" id="798071"/>
    <lineage>
        <taxon>Eukaryota</taxon>
        <taxon>Fungi</taxon>
        <taxon>Dikarya</taxon>
        <taxon>Ascomycota</taxon>
        <taxon>Pezizomycotina</taxon>
        <taxon>Dothideomycetes</taxon>
        <taxon>Pleosporomycetidae</taxon>
        <taxon>Pleosporales</taxon>
        <taxon>Pleosporineae</taxon>
        <taxon>Phaeosphaeriaceae</taxon>
        <taxon>Paraphoma</taxon>
    </lineage>
</organism>
<proteinExistence type="predicted"/>
<dbReference type="AlphaFoldDB" id="A0A8K0R2Z1"/>
<evidence type="ECO:0000256" key="1">
    <source>
        <dbReference type="SAM" id="MobiDB-lite"/>
    </source>
</evidence>
<dbReference type="OrthoDB" id="3796227at2759"/>
<dbReference type="Proteomes" id="UP000813461">
    <property type="component" value="Unassembled WGS sequence"/>
</dbReference>
<comment type="caution">
    <text evidence="2">The sequence shown here is derived from an EMBL/GenBank/DDBJ whole genome shotgun (WGS) entry which is preliminary data.</text>
</comment>
<evidence type="ECO:0000313" key="3">
    <source>
        <dbReference type="Proteomes" id="UP000813461"/>
    </source>
</evidence>
<name>A0A8K0R2Z1_9PLEO</name>
<dbReference type="EMBL" id="JAGMVJ010000012">
    <property type="protein sequence ID" value="KAH7084419.1"/>
    <property type="molecule type" value="Genomic_DNA"/>
</dbReference>
<feature type="region of interest" description="Disordered" evidence="1">
    <location>
        <begin position="1"/>
        <end position="26"/>
    </location>
</feature>
<feature type="region of interest" description="Disordered" evidence="1">
    <location>
        <begin position="177"/>
        <end position="209"/>
    </location>
</feature>
<feature type="region of interest" description="Disordered" evidence="1">
    <location>
        <begin position="72"/>
        <end position="92"/>
    </location>
</feature>
<feature type="compositionally biased region" description="Basic and acidic residues" evidence="1">
    <location>
        <begin position="668"/>
        <end position="681"/>
    </location>
</feature>
<sequence>MGTHDNQNLKSEADILARQSRPQRNSTWIPKTRDWRYATGVIQHDDFEDAPKARSVWDTMDYDYQTNATRVRMGTSPSRTGSGIGSDSETTNTASAVQALNSTEMMSMFESPRLELQKTVSYKPMNLRKNAWAQVTTYKRIESGNAEGEDPKYEIQGHIVRLHFTGKRKARIQEIVTRSPHLTPTPGRSDRTHSLAANPSPMPRLSSPITPATARTALTIHSPHMLDSIESLYTFPLFQRAWVDETYSFNAKHICSALRAPDAKDVEDLGANYGWYYDAPHVDAMFPPGIPLSAKEICAFYPHHVRWKGVMIRLTNNDYRGADIMGMQAHFRGTPDHHTSAAHMNNYQRDIVKTAIPGFKTATYRGKSDFNLRTDHLAPGPYLQSFRKGYSLPTFDDLLRGLQHLPTGLDARDLTQCLSWYLGICNSFTPKLSLNVLHTQSLVRALRQPLKPFGPQNLDRNALEEWRTKGCFDDMPVEYKRHKCQHTNTASGPQNKTQLFLDFDDDEVQMDLKVPIRHVLMFPFLALHGVVSEALKMGIEKAEIRQASQELDVKNDLETTWPARASSTEDTVISGEDQPAVAAEVALSRKSMVEAPKKPYRIPKRPRPDDIDTPPRSAPAGPRALAPASPYSPSPRPYHRGPMSRPWNVPAASSAYVPSQREQGSVYGRRDIPSTRPDLRRGGTYSNRPPPRVGPNQRGYDGSRDGYDAYGRRG</sequence>
<keyword evidence="3" id="KW-1185">Reference proteome</keyword>
<feature type="region of interest" description="Disordered" evidence="1">
    <location>
        <begin position="596"/>
        <end position="714"/>
    </location>
</feature>
<accession>A0A8K0R2Z1</accession>